<keyword evidence="8" id="KW-1185">Reference proteome</keyword>
<proteinExistence type="predicted"/>
<feature type="region of interest" description="Disordered" evidence="5">
    <location>
        <begin position="313"/>
        <end position="346"/>
    </location>
</feature>
<dbReference type="InterPro" id="IPR011042">
    <property type="entry name" value="6-blade_b-propeller_TolB-like"/>
</dbReference>
<dbReference type="Gene3D" id="3.30.1330.60">
    <property type="entry name" value="OmpA-like domain"/>
    <property type="match status" value="1"/>
</dbReference>
<dbReference type="Pfam" id="PF00691">
    <property type="entry name" value="OmpA"/>
    <property type="match status" value="1"/>
</dbReference>
<name>A0ABW6DL89_9BACT</name>
<sequence length="577" mass="63225">MDHGVSAREDGEEVDLRGMRKLLFLLLISEFLMAQKAPENLGSAVNSEFSELNPVISPDGRTLYFGRKSHPANRYGVKGSETIAGSQDIWFSEKVGDTWSTARRLSEVLNRDQYNTILSISPDGQTILLKGAYVNGAYETRGFSLSNKTTAGWTVPVKVDIPGYEQMSKGKNEYGYLTMDGKAILLAFARKKNSEDDDLFVSFFEEGRWTRPLELGDEINTKYSETTPFLSADGKTLYFSSDRPGGQGSQDIYLTRRLDDTWQHWRKPQNLGFPINTDEYDAYYSIAAKGDYAYFMSGKGSLGKKDIFRLEVESPESSGTEGLSPKSDGKESGGSESGGKIGNAPVDAAMGVSRLGNSSTRSVTSQDSDPVVLMSGTVLNQQTGKVPEDASVTYEDLSTGKVLGQAKPDPATGKYKLVLPFGKNYGITAKAKGLIPASTNLDLSTMKGRYLELDDRDLSMVPLVKGNTATINNLFFDLGKATLKPESAPELKRILQVMSENKSLMIEISGHTDNTGSDEINNKLSLERANAVKENLLKGGIDTTRIRTKGFGKSKPKADNATEEGRQINRRVEIEIL</sequence>
<accession>A0ABW6DL89</accession>
<gene>
    <name evidence="7" type="ORF">SKC37_06455</name>
</gene>
<dbReference type="InterPro" id="IPR006665">
    <property type="entry name" value="OmpA-like"/>
</dbReference>
<dbReference type="PROSITE" id="PS51123">
    <property type="entry name" value="OMPA_2"/>
    <property type="match status" value="1"/>
</dbReference>
<evidence type="ECO:0000313" key="7">
    <source>
        <dbReference type="EMBL" id="MFD3408289.1"/>
    </source>
</evidence>
<evidence type="ECO:0000256" key="5">
    <source>
        <dbReference type="SAM" id="MobiDB-lite"/>
    </source>
</evidence>
<comment type="subcellular location">
    <subcellularLocation>
        <location evidence="1">Cell outer membrane</location>
    </subcellularLocation>
</comment>
<dbReference type="Proteomes" id="UP001598019">
    <property type="component" value="Unassembled WGS sequence"/>
</dbReference>
<dbReference type="RefSeq" id="WP_377980688.1">
    <property type="nucleotide sequence ID" value="NZ_JBBKXX010000002.1"/>
</dbReference>
<dbReference type="InterPro" id="IPR006664">
    <property type="entry name" value="OMP_bac"/>
</dbReference>
<dbReference type="InterPro" id="IPR036737">
    <property type="entry name" value="OmpA-like_sf"/>
</dbReference>
<protein>
    <submittedName>
        <fullName evidence="7">OmpA family protein</fullName>
    </submittedName>
</protein>
<reference evidence="7 8" key="1">
    <citation type="submission" date="2024-03" db="EMBL/GenBank/DDBJ databases">
        <title>Aquirufa genome sequencing.</title>
        <authorList>
            <person name="Pitt A."/>
            <person name="Hahn M.W."/>
        </authorList>
    </citation>
    <scope>NUCLEOTIDE SEQUENCE [LARGE SCALE GENOMIC DNA]</scope>
    <source>
        <strain evidence="7 8">HETE-83D</strain>
    </source>
</reference>
<comment type="caution">
    <text evidence="7">The sequence shown here is derived from an EMBL/GenBank/DDBJ whole genome shotgun (WGS) entry which is preliminary data.</text>
</comment>
<evidence type="ECO:0000259" key="6">
    <source>
        <dbReference type="PROSITE" id="PS51123"/>
    </source>
</evidence>
<evidence type="ECO:0000256" key="3">
    <source>
        <dbReference type="ARBA" id="ARBA00023237"/>
    </source>
</evidence>
<dbReference type="CDD" id="cd07185">
    <property type="entry name" value="OmpA_C-like"/>
    <property type="match status" value="1"/>
</dbReference>
<dbReference type="SUPFAM" id="SSF82171">
    <property type="entry name" value="DPP6 N-terminal domain-like"/>
    <property type="match status" value="1"/>
</dbReference>
<dbReference type="Gene3D" id="2.120.10.30">
    <property type="entry name" value="TolB, C-terminal domain"/>
    <property type="match status" value="1"/>
</dbReference>
<dbReference type="InterPro" id="IPR050330">
    <property type="entry name" value="Bact_OuterMem_StrucFunc"/>
</dbReference>
<dbReference type="SUPFAM" id="SSF103088">
    <property type="entry name" value="OmpA-like"/>
    <property type="match status" value="1"/>
</dbReference>
<organism evidence="7 8">
    <name type="scientific">Aquirufa esocilacus</name>
    <dbReference type="NCBI Taxonomy" id="3096513"/>
    <lineage>
        <taxon>Bacteria</taxon>
        <taxon>Pseudomonadati</taxon>
        <taxon>Bacteroidota</taxon>
        <taxon>Cytophagia</taxon>
        <taxon>Cytophagales</taxon>
        <taxon>Flectobacillaceae</taxon>
        <taxon>Aquirufa</taxon>
    </lineage>
</organism>
<evidence type="ECO:0000256" key="2">
    <source>
        <dbReference type="ARBA" id="ARBA00023136"/>
    </source>
</evidence>
<dbReference type="PRINTS" id="PR01021">
    <property type="entry name" value="OMPADOMAIN"/>
</dbReference>
<dbReference type="Pfam" id="PF07676">
    <property type="entry name" value="PD40"/>
    <property type="match status" value="2"/>
</dbReference>
<dbReference type="EMBL" id="JBBKXX010000002">
    <property type="protein sequence ID" value="MFD3408289.1"/>
    <property type="molecule type" value="Genomic_DNA"/>
</dbReference>
<dbReference type="InterPro" id="IPR011659">
    <property type="entry name" value="WD40"/>
</dbReference>
<dbReference type="PANTHER" id="PTHR30329:SF21">
    <property type="entry name" value="LIPOPROTEIN YIAD-RELATED"/>
    <property type="match status" value="1"/>
</dbReference>
<keyword evidence="2 4" id="KW-0472">Membrane</keyword>
<evidence type="ECO:0000313" key="8">
    <source>
        <dbReference type="Proteomes" id="UP001598019"/>
    </source>
</evidence>
<feature type="domain" description="OmpA-like" evidence="6">
    <location>
        <begin position="467"/>
        <end position="577"/>
    </location>
</feature>
<evidence type="ECO:0000256" key="1">
    <source>
        <dbReference type="ARBA" id="ARBA00004442"/>
    </source>
</evidence>
<keyword evidence="3" id="KW-0998">Cell outer membrane</keyword>
<evidence type="ECO:0000256" key="4">
    <source>
        <dbReference type="PROSITE-ProRule" id="PRU00473"/>
    </source>
</evidence>
<dbReference type="PANTHER" id="PTHR30329">
    <property type="entry name" value="STATOR ELEMENT OF FLAGELLAR MOTOR COMPLEX"/>
    <property type="match status" value="1"/>
</dbReference>